<feature type="transmembrane region" description="Helical" evidence="7">
    <location>
        <begin position="325"/>
        <end position="348"/>
    </location>
</feature>
<dbReference type="EMBL" id="ML975569">
    <property type="protein sequence ID" value="KAF1828320.1"/>
    <property type="molecule type" value="Genomic_DNA"/>
</dbReference>
<sequence>MAAAILSDSKTRSPDEQNVFSKSTSEDVALEQLGYQQELKRSFGLFGMIGFSFSIVTSWSALSGILVIGAMSGGPPVMIWSWIGVCLLSLAVAYSMAEMCSAYPVAGGQYSWVALLAPPRWAKGLSYICGWFMLIGILAMGATSHQSTANFVLGIVALNNPGYVIERWHTVLVCYAIALFCLGINIFLNRILDKLGRALLIINLSSFVIVITTILAMKEDKKPASFVFSDFVNLTGFSSQAYVALLGLAQAGFGMCCYDAPAHMTEEIVDARKQAPRAIVSSVYIGFVTGLALLISASFCIGDIAETAGTPYGTPAIQIFLDSTSRAGASGLGALIVIIGTGASNGLVAEGGRSVFAFARDRGLPFSGTISKVGNKNHTPTAALCVAVASQMGLNSIYYGNSTGFITVITLATTGFYISYAFPLICRLVALPTSTGRTTIPGIWSLGRWSIPLNVIGAVYLVFASITFLFPTVSPVDSKNMNYTVAAIGGVMVIAAVTWVTTGRKQFAGPVQGAVVDMARGGLSSESEK</sequence>
<feature type="transmembrane region" description="Helical" evidence="7">
    <location>
        <begin position="125"/>
        <end position="143"/>
    </location>
</feature>
<feature type="transmembrane region" description="Helical" evidence="7">
    <location>
        <begin position="43"/>
        <end position="71"/>
    </location>
</feature>
<feature type="transmembrane region" description="Helical" evidence="7">
    <location>
        <begin position="77"/>
        <end position="97"/>
    </location>
</feature>
<evidence type="ECO:0000256" key="6">
    <source>
        <dbReference type="SAM" id="MobiDB-lite"/>
    </source>
</evidence>
<feature type="transmembrane region" description="Helical" evidence="7">
    <location>
        <begin position="195"/>
        <end position="217"/>
    </location>
</feature>
<evidence type="ECO:0000256" key="7">
    <source>
        <dbReference type="SAM" id="Phobius"/>
    </source>
</evidence>
<evidence type="ECO:0000256" key="1">
    <source>
        <dbReference type="ARBA" id="ARBA00004141"/>
    </source>
</evidence>
<dbReference type="Pfam" id="PF13520">
    <property type="entry name" value="AA_permease_2"/>
    <property type="match status" value="1"/>
</dbReference>
<dbReference type="OrthoDB" id="3257095at2759"/>
<organism evidence="8 9">
    <name type="scientific">Decorospora gaudefroyi</name>
    <dbReference type="NCBI Taxonomy" id="184978"/>
    <lineage>
        <taxon>Eukaryota</taxon>
        <taxon>Fungi</taxon>
        <taxon>Dikarya</taxon>
        <taxon>Ascomycota</taxon>
        <taxon>Pezizomycotina</taxon>
        <taxon>Dothideomycetes</taxon>
        <taxon>Pleosporomycetidae</taxon>
        <taxon>Pleosporales</taxon>
        <taxon>Pleosporineae</taxon>
        <taxon>Pleosporaceae</taxon>
        <taxon>Decorospora</taxon>
    </lineage>
</organism>
<feature type="transmembrane region" description="Helical" evidence="7">
    <location>
        <begin position="381"/>
        <end position="399"/>
    </location>
</feature>
<keyword evidence="2" id="KW-0813">Transport</keyword>
<feature type="transmembrane region" description="Helical" evidence="7">
    <location>
        <begin position="279"/>
        <end position="305"/>
    </location>
</feature>
<keyword evidence="3 7" id="KW-0812">Transmembrane</keyword>
<keyword evidence="4 7" id="KW-1133">Transmembrane helix</keyword>
<feature type="transmembrane region" description="Helical" evidence="7">
    <location>
        <begin position="237"/>
        <end position="258"/>
    </location>
</feature>
<dbReference type="PIRSF" id="PIRSF006060">
    <property type="entry name" value="AA_transporter"/>
    <property type="match status" value="1"/>
</dbReference>
<keyword evidence="9" id="KW-1185">Reference proteome</keyword>
<evidence type="ECO:0000256" key="3">
    <source>
        <dbReference type="ARBA" id="ARBA00022692"/>
    </source>
</evidence>
<dbReference type="AlphaFoldDB" id="A0A6A5JY40"/>
<dbReference type="PROSITE" id="PS00218">
    <property type="entry name" value="AMINO_ACID_PERMEASE_1"/>
    <property type="match status" value="1"/>
</dbReference>
<comment type="subcellular location">
    <subcellularLocation>
        <location evidence="1">Membrane</location>
        <topology evidence="1">Multi-pass membrane protein</topology>
    </subcellularLocation>
</comment>
<evidence type="ECO:0000313" key="9">
    <source>
        <dbReference type="Proteomes" id="UP000800040"/>
    </source>
</evidence>
<accession>A0A6A5JY40</accession>
<dbReference type="Gene3D" id="1.20.1740.10">
    <property type="entry name" value="Amino acid/polyamine transporter I"/>
    <property type="match status" value="1"/>
</dbReference>
<dbReference type="InterPro" id="IPR002293">
    <property type="entry name" value="AA/rel_permease1"/>
</dbReference>
<evidence type="ECO:0000313" key="8">
    <source>
        <dbReference type="EMBL" id="KAF1828320.1"/>
    </source>
</evidence>
<name>A0A6A5JY40_9PLEO</name>
<protein>
    <submittedName>
        <fullName evidence="8">Putative GABA permease</fullName>
    </submittedName>
</protein>
<feature type="region of interest" description="Disordered" evidence="6">
    <location>
        <begin position="1"/>
        <end position="23"/>
    </location>
</feature>
<feature type="transmembrane region" description="Helical" evidence="7">
    <location>
        <begin position="451"/>
        <end position="471"/>
    </location>
</feature>
<evidence type="ECO:0000256" key="5">
    <source>
        <dbReference type="ARBA" id="ARBA00023136"/>
    </source>
</evidence>
<feature type="transmembrane region" description="Helical" evidence="7">
    <location>
        <begin position="483"/>
        <end position="502"/>
    </location>
</feature>
<dbReference type="PANTHER" id="PTHR45649:SF8">
    <property type="entry name" value="PERMEASE, PUTATIVE-RELATED"/>
    <property type="match status" value="1"/>
</dbReference>
<feature type="transmembrane region" description="Helical" evidence="7">
    <location>
        <begin position="168"/>
        <end position="188"/>
    </location>
</feature>
<dbReference type="GO" id="GO:0022857">
    <property type="term" value="F:transmembrane transporter activity"/>
    <property type="evidence" value="ECO:0007669"/>
    <property type="project" value="InterPro"/>
</dbReference>
<dbReference type="PANTHER" id="PTHR45649">
    <property type="entry name" value="AMINO-ACID PERMEASE BAT1"/>
    <property type="match status" value="1"/>
</dbReference>
<keyword evidence="5 7" id="KW-0472">Membrane</keyword>
<dbReference type="Proteomes" id="UP000800040">
    <property type="component" value="Unassembled WGS sequence"/>
</dbReference>
<proteinExistence type="predicted"/>
<evidence type="ECO:0000256" key="2">
    <source>
        <dbReference type="ARBA" id="ARBA00022448"/>
    </source>
</evidence>
<gene>
    <name evidence="8" type="ORF">BDW02DRAFT_635246</name>
</gene>
<reference evidence="8" key="1">
    <citation type="submission" date="2020-01" db="EMBL/GenBank/DDBJ databases">
        <authorList>
            <consortium name="DOE Joint Genome Institute"/>
            <person name="Haridas S."/>
            <person name="Albert R."/>
            <person name="Binder M."/>
            <person name="Bloem J."/>
            <person name="Labutti K."/>
            <person name="Salamov A."/>
            <person name="Andreopoulos B."/>
            <person name="Baker S.E."/>
            <person name="Barry K."/>
            <person name="Bills G."/>
            <person name="Bluhm B.H."/>
            <person name="Cannon C."/>
            <person name="Castanera R."/>
            <person name="Culley D.E."/>
            <person name="Daum C."/>
            <person name="Ezra D."/>
            <person name="Gonzalez J.B."/>
            <person name="Henrissat B."/>
            <person name="Kuo A."/>
            <person name="Liang C."/>
            <person name="Lipzen A."/>
            <person name="Lutzoni F."/>
            <person name="Magnuson J."/>
            <person name="Mondo S."/>
            <person name="Nolan M."/>
            <person name="Ohm R."/>
            <person name="Pangilinan J."/>
            <person name="Park H.-J."/>
            <person name="Ramirez L."/>
            <person name="Alfaro M."/>
            <person name="Sun H."/>
            <person name="Tritt A."/>
            <person name="Yoshinaga Y."/>
            <person name="Zwiers L.-H."/>
            <person name="Turgeon B.G."/>
            <person name="Goodwin S.B."/>
            <person name="Spatafora J.W."/>
            <person name="Crous P.W."/>
            <person name="Grigoriev I.V."/>
        </authorList>
    </citation>
    <scope>NUCLEOTIDE SEQUENCE</scope>
    <source>
        <strain evidence="8">P77</strain>
    </source>
</reference>
<evidence type="ECO:0000256" key="4">
    <source>
        <dbReference type="ARBA" id="ARBA00022989"/>
    </source>
</evidence>
<dbReference type="GO" id="GO:0016020">
    <property type="term" value="C:membrane"/>
    <property type="evidence" value="ECO:0007669"/>
    <property type="project" value="UniProtKB-SubCell"/>
</dbReference>
<feature type="transmembrane region" description="Helical" evidence="7">
    <location>
        <begin position="405"/>
        <end position="430"/>
    </location>
</feature>
<dbReference type="InterPro" id="IPR004840">
    <property type="entry name" value="Amino_acid_permease_CS"/>
</dbReference>
<dbReference type="GO" id="GO:0006865">
    <property type="term" value="P:amino acid transport"/>
    <property type="evidence" value="ECO:0007669"/>
    <property type="project" value="InterPro"/>
</dbReference>